<organism evidence="1">
    <name type="scientific">Brachypodium distachyon</name>
    <name type="common">Purple false brome</name>
    <name type="synonym">Trachynia distachya</name>
    <dbReference type="NCBI Taxonomy" id="15368"/>
    <lineage>
        <taxon>Eukaryota</taxon>
        <taxon>Viridiplantae</taxon>
        <taxon>Streptophyta</taxon>
        <taxon>Embryophyta</taxon>
        <taxon>Tracheophyta</taxon>
        <taxon>Spermatophyta</taxon>
        <taxon>Magnoliopsida</taxon>
        <taxon>Liliopsida</taxon>
        <taxon>Poales</taxon>
        <taxon>Poaceae</taxon>
        <taxon>BOP clade</taxon>
        <taxon>Pooideae</taxon>
        <taxon>Stipodae</taxon>
        <taxon>Brachypodieae</taxon>
        <taxon>Brachypodium</taxon>
    </lineage>
</organism>
<sequence length="86" mass="9835">MLAVRIDQYRGQGSHLLVFGYSHQNRTLKIEPTSEPGCRLVFCRGKNLHLPFFYLRLLLLLSLSLDLSLATNEQIEPMIWGSACRS</sequence>
<evidence type="ECO:0000313" key="3">
    <source>
        <dbReference type="Proteomes" id="UP000008810"/>
    </source>
</evidence>
<proteinExistence type="predicted"/>
<protein>
    <submittedName>
        <fullName evidence="1 2">Uncharacterized protein</fullName>
    </submittedName>
</protein>
<reference evidence="1" key="2">
    <citation type="submission" date="2017-06" db="EMBL/GenBank/DDBJ databases">
        <title>WGS assembly of Brachypodium distachyon.</title>
        <authorList>
            <consortium name="The International Brachypodium Initiative"/>
            <person name="Lucas S."/>
            <person name="Harmon-Smith M."/>
            <person name="Lail K."/>
            <person name="Tice H."/>
            <person name="Grimwood J."/>
            <person name="Bruce D."/>
            <person name="Barry K."/>
            <person name="Shu S."/>
            <person name="Lindquist E."/>
            <person name="Wang M."/>
            <person name="Pitluck S."/>
            <person name="Vogel J.P."/>
            <person name="Garvin D.F."/>
            <person name="Mockler T.C."/>
            <person name="Schmutz J."/>
            <person name="Rokhsar D."/>
            <person name="Bevan M.W."/>
        </authorList>
    </citation>
    <scope>NUCLEOTIDE SEQUENCE</scope>
    <source>
        <strain evidence="1">Bd21</strain>
    </source>
</reference>
<keyword evidence="3" id="KW-1185">Reference proteome</keyword>
<dbReference type="EnsemblPlants" id="KQK00235">
    <property type="protein sequence ID" value="KQK00235"/>
    <property type="gene ID" value="BRADI_3g48085v3"/>
</dbReference>
<accession>A0A0Q3I2Z9</accession>
<name>A0A0Q3I2Z9_BRADI</name>
<dbReference type="EMBL" id="CM000882">
    <property type="protein sequence ID" value="KQK00235.1"/>
    <property type="molecule type" value="Genomic_DNA"/>
</dbReference>
<dbReference type="InParanoid" id="A0A0Q3I2Z9"/>
<evidence type="ECO:0000313" key="2">
    <source>
        <dbReference type="EnsemblPlants" id="KQK00235"/>
    </source>
</evidence>
<evidence type="ECO:0000313" key="1">
    <source>
        <dbReference type="EMBL" id="KQK00235.1"/>
    </source>
</evidence>
<dbReference type="Gramene" id="KQK00235">
    <property type="protein sequence ID" value="KQK00235"/>
    <property type="gene ID" value="BRADI_3g48085v3"/>
</dbReference>
<dbReference type="AlphaFoldDB" id="A0A0Q3I2Z9"/>
<dbReference type="Proteomes" id="UP000008810">
    <property type="component" value="Chromosome 3"/>
</dbReference>
<reference evidence="1 2" key="1">
    <citation type="journal article" date="2010" name="Nature">
        <title>Genome sequencing and analysis of the model grass Brachypodium distachyon.</title>
        <authorList>
            <consortium name="International Brachypodium Initiative"/>
        </authorList>
    </citation>
    <scope>NUCLEOTIDE SEQUENCE [LARGE SCALE GENOMIC DNA]</scope>
    <source>
        <strain evidence="1 2">Bd21</strain>
    </source>
</reference>
<reference evidence="2" key="3">
    <citation type="submission" date="2018-08" db="UniProtKB">
        <authorList>
            <consortium name="EnsemblPlants"/>
        </authorList>
    </citation>
    <scope>IDENTIFICATION</scope>
    <source>
        <strain evidence="2">cv. Bd21</strain>
    </source>
</reference>
<gene>
    <name evidence="1" type="ORF">BRADI_3g48085v3</name>
</gene>